<dbReference type="AlphaFoldDB" id="A0A096ALA2"/>
<reference evidence="1 2" key="1">
    <citation type="submission" date="2014-07" db="EMBL/GenBank/DDBJ databases">
        <authorList>
            <person name="McCorrison J."/>
            <person name="Sanka R."/>
            <person name="Torralba M."/>
            <person name="Gillis M."/>
            <person name="Haft D.H."/>
            <person name="Methe B."/>
            <person name="Sutton G."/>
            <person name="Nelson K.E."/>
        </authorList>
    </citation>
    <scope>NUCLEOTIDE SEQUENCE [LARGE SCALE GENOMIC DNA]</scope>
    <source>
        <strain evidence="1 2">DNF00314</strain>
    </source>
</reference>
<evidence type="ECO:0000313" key="1">
    <source>
        <dbReference type="EMBL" id="KGF47421.1"/>
    </source>
</evidence>
<comment type="caution">
    <text evidence="1">The sequence shown here is derived from an EMBL/GenBank/DDBJ whole genome shotgun (WGS) entry which is preliminary data.</text>
</comment>
<accession>A0A096ALA2</accession>
<organism evidence="1 2">
    <name type="scientific">Veillonella montpellierensis DNF00314</name>
    <dbReference type="NCBI Taxonomy" id="1401067"/>
    <lineage>
        <taxon>Bacteria</taxon>
        <taxon>Bacillati</taxon>
        <taxon>Bacillota</taxon>
        <taxon>Negativicutes</taxon>
        <taxon>Veillonellales</taxon>
        <taxon>Veillonellaceae</taxon>
        <taxon>Veillonella</taxon>
    </lineage>
</organism>
<dbReference type="RefSeq" id="WP_038152335.1">
    <property type="nucleotide sequence ID" value="NZ_JRNT01000009.1"/>
</dbReference>
<protein>
    <submittedName>
        <fullName evidence="1">Uncharacterized protein</fullName>
    </submittedName>
</protein>
<gene>
    <name evidence="1" type="ORF">HMPREF0872_04415</name>
</gene>
<dbReference type="Proteomes" id="UP000029628">
    <property type="component" value="Unassembled WGS sequence"/>
</dbReference>
<dbReference type="EMBL" id="JRNT01000009">
    <property type="protein sequence ID" value="KGF47421.1"/>
    <property type="molecule type" value="Genomic_DNA"/>
</dbReference>
<proteinExistence type="predicted"/>
<name>A0A096ALA2_9FIRM</name>
<sequence length="83" mass="9966">MYIVEGITFDGVFQYLPLPLDTYIFDVAVTHFGIETPNTPWNSGDEYEKQYVPYQNERMKHIHSVDPLRWAVRMWLQEVRNMK</sequence>
<evidence type="ECO:0000313" key="2">
    <source>
        <dbReference type="Proteomes" id="UP000029628"/>
    </source>
</evidence>
<keyword evidence="2" id="KW-1185">Reference proteome</keyword>